<feature type="chain" id="PRO_5046375833" evidence="1">
    <location>
        <begin position="28"/>
        <end position="140"/>
    </location>
</feature>
<organism evidence="2 3">
    <name type="scientific">Kistimonas scapharcae</name>
    <dbReference type="NCBI Taxonomy" id="1036133"/>
    <lineage>
        <taxon>Bacteria</taxon>
        <taxon>Pseudomonadati</taxon>
        <taxon>Pseudomonadota</taxon>
        <taxon>Gammaproteobacteria</taxon>
        <taxon>Oceanospirillales</taxon>
        <taxon>Endozoicomonadaceae</taxon>
        <taxon>Kistimonas</taxon>
    </lineage>
</organism>
<comment type="caution">
    <text evidence="2">The sequence shown here is derived from an EMBL/GenBank/DDBJ whole genome shotgun (WGS) entry which is preliminary data.</text>
</comment>
<protein>
    <submittedName>
        <fullName evidence="2">Uncharacterized protein</fullName>
    </submittedName>
</protein>
<feature type="signal peptide" evidence="1">
    <location>
        <begin position="1"/>
        <end position="27"/>
    </location>
</feature>
<accession>A0ABP8V6Z9</accession>
<evidence type="ECO:0000313" key="2">
    <source>
        <dbReference type="EMBL" id="GAA4651759.1"/>
    </source>
</evidence>
<sequence length="140" mass="14812">MKTVSTATKLIFLTALSILALASNAFADITIANKGAYVIERVCINDFDSDTCQKMSLPVGQSYTIPSNQIPAGGAQIGIEVLCAAYLVLPMADAQGITSAYVQDGEKITLNGICTYFGADSGATVMPQSSSPIDWYVKFK</sequence>
<evidence type="ECO:0000313" key="3">
    <source>
        <dbReference type="Proteomes" id="UP001500604"/>
    </source>
</evidence>
<keyword evidence="3" id="KW-1185">Reference proteome</keyword>
<name>A0ABP8V6Z9_9GAMM</name>
<gene>
    <name evidence="2" type="ORF">GCM10023116_40430</name>
</gene>
<keyword evidence="1" id="KW-0732">Signal</keyword>
<dbReference type="EMBL" id="BAABFL010000462">
    <property type="protein sequence ID" value="GAA4651759.1"/>
    <property type="molecule type" value="Genomic_DNA"/>
</dbReference>
<evidence type="ECO:0000256" key="1">
    <source>
        <dbReference type="SAM" id="SignalP"/>
    </source>
</evidence>
<dbReference type="Proteomes" id="UP001500604">
    <property type="component" value="Unassembled WGS sequence"/>
</dbReference>
<proteinExistence type="predicted"/>
<reference evidence="3" key="1">
    <citation type="journal article" date="2019" name="Int. J. Syst. Evol. Microbiol.">
        <title>The Global Catalogue of Microorganisms (GCM) 10K type strain sequencing project: providing services to taxonomists for standard genome sequencing and annotation.</title>
        <authorList>
            <consortium name="The Broad Institute Genomics Platform"/>
            <consortium name="The Broad Institute Genome Sequencing Center for Infectious Disease"/>
            <person name="Wu L."/>
            <person name="Ma J."/>
        </authorList>
    </citation>
    <scope>NUCLEOTIDE SEQUENCE [LARGE SCALE GENOMIC DNA]</scope>
    <source>
        <strain evidence="3">JCM 17805</strain>
    </source>
</reference>